<sequence>MGLLALGAFGATSLGKRKQQQNTIAKA</sequence>
<dbReference type="EMBL" id="JAECZC010000035">
    <property type="protein sequence ID" value="MBH8564143.1"/>
    <property type="molecule type" value="Genomic_DNA"/>
</dbReference>
<evidence type="ECO:0000313" key="1">
    <source>
        <dbReference type="EMBL" id="MBH8564143.1"/>
    </source>
</evidence>
<proteinExistence type="predicted"/>
<comment type="caution">
    <text evidence="1">The sequence shown here is derived from an EMBL/GenBank/DDBJ whole genome shotgun (WGS) entry which is preliminary data.</text>
</comment>
<accession>A0A8J7L991</accession>
<dbReference type="Proteomes" id="UP000632766">
    <property type="component" value="Unassembled WGS sequence"/>
</dbReference>
<dbReference type="AlphaFoldDB" id="A0A8J7L991"/>
<keyword evidence="2" id="KW-1185">Reference proteome</keyword>
<gene>
    <name evidence="1" type="ORF">I8748_18450</name>
</gene>
<name>A0A8J7L991_9NOST</name>
<protein>
    <submittedName>
        <fullName evidence="1">Uncharacterized protein</fullName>
    </submittedName>
</protein>
<evidence type="ECO:0000313" key="2">
    <source>
        <dbReference type="Proteomes" id="UP000632766"/>
    </source>
</evidence>
<organism evidence="1 2">
    <name type="scientific">Amazonocrinis nigriterrae CENA67</name>
    <dbReference type="NCBI Taxonomy" id="2794033"/>
    <lineage>
        <taxon>Bacteria</taxon>
        <taxon>Bacillati</taxon>
        <taxon>Cyanobacteriota</taxon>
        <taxon>Cyanophyceae</taxon>
        <taxon>Nostocales</taxon>
        <taxon>Nostocaceae</taxon>
        <taxon>Amazonocrinis</taxon>
        <taxon>Amazonocrinis nigriterrae</taxon>
    </lineage>
</organism>
<reference evidence="1 2" key="1">
    <citation type="journal article" date="2021" name="Int. J. Syst. Evol. Microbiol.">
        <title>Amazonocrinis nigriterrae gen. nov., sp. nov., Atlanticothrix silvestris gen. nov., sp. nov. and Dendronalium phyllosphericum gen. nov., sp. nov., nostocacean cyanobacteria from Brazilian environments.</title>
        <authorList>
            <person name="Alvarenga D.O."/>
            <person name="Andreote A.P.D."/>
            <person name="Branco L.H.Z."/>
            <person name="Delbaje E."/>
            <person name="Cruz R.B."/>
            <person name="Varani A.M."/>
            <person name="Fiore M.F."/>
        </authorList>
    </citation>
    <scope>NUCLEOTIDE SEQUENCE [LARGE SCALE GENOMIC DNA]</scope>
    <source>
        <strain evidence="1 2">CENA67</strain>
    </source>
</reference>